<dbReference type="GO" id="GO:0016020">
    <property type="term" value="C:membrane"/>
    <property type="evidence" value="ECO:0007669"/>
    <property type="project" value="InterPro"/>
</dbReference>
<dbReference type="InterPro" id="IPR034804">
    <property type="entry name" value="SQR/QFR_C/D"/>
</dbReference>
<reference evidence="2 3" key="1">
    <citation type="journal article" date="2011" name="J. Bacteriol.">
        <title>Complete genome sequence of the plant growth-promoting endophyte Burkholderia phytofirmans strain PsJN.</title>
        <authorList>
            <person name="Weilharter A."/>
            <person name="Mitter B."/>
            <person name="Shin M.V."/>
            <person name="Chain P.S."/>
            <person name="Nowak J."/>
            <person name="Sessitsch A."/>
        </authorList>
    </citation>
    <scope>NUCLEOTIDE SEQUENCE [LARGE SCALE GENOMIC DNA]</scope>
    <source>
        <strain evidence="3">DSM 17436 / LMG 22146 / PsJN</strain>
    </source>
</reference>
<evidence type="ECO:0000313" key="3">
    <source>
        <dbReference type="Proteomes" id="UP000001739"/>
    </source>
</evidence>
<evidence type="ECO:0000256" key="1">
    <source>
        <dbReference type="SAM" id="Phobius"/>
    </source>
</evidence>
<feature type="transmembrane region" description="Helical" evidence="1">
    <location>
        <begin position="208"/>
        <end position="226"/>
    </location>
</feature>
<sequence length="293" mass="32881">MNRTRIATWKPLYPADMLRAAGRAPLVPFRRSLSMAGRAARESAVHTLLRRCQLVSGVVLLVYLFLHLVNHALGIWSLDLAGRGLTLALRVWRSAPGTVLLYGASLLHFSLALRTIYGRRHWKMPLTEWVRLWAGLSLPLLLIRHVVSTRLASSLYGFEPNYERIVIALITSGTQGLQLALLAPGWVHGCLGLWLRMRHRAGARRAKPFLLGLLVGLPLLSAAGFVRMKQAVLALCIGPLQTDPKLVAHQLSLDTWRHNILMLYLALLIGAFVAGQLRNWRERRRLRKATMTI</sequence>
<feature type="transmembrane region" description="Helical" evidence="1">
    <location>
        <begin position="260"/>
        <end position="277"/>
    </location>
</feature>
<evidence type="ECO:0008006" key="4">
    <source>
        <dbReference type="Google" id="ProtNLM"/>
    </source>
</evidence>
<dbReference type="STRING" id="398527.Bphyt_4494"/>
<keyword evidence="1" id="KW-0472">Membrane</keyword>
<dbReference type="HOGENOM" id="CLU_096740_0_0_4"/>
<keyword evidence="1" id="KW-1133">Transmembrane helix</keyword>
<accession>B2TDX8</accession>
<name>B2TDX8_PARPJ</name>
<evidence type="ECO:0000313" key="2">
    <source>
        <dbReference type="EMBL" id="ACD18868.1"/>
    </source>
</evidence>
<dbReference type="eggNOG" id="COG0633">
    <property type="taxonomic scope" value="Bacteria"/>
</dbReference>
<dbReference type="AlphaFoldDB" id="B2TDX8"/>
<feature type="transmembrane region" description="Helical" evidence="1">
    <location>
        <begin position="98"/>
        <end position="117"/>
    </location>
</feature>
<dbReference type="KEGG" id="bpy:Bphyt_4494"/>
<dbReference type="Proteomes" id="UP000001739">
    <property type="component" value="Chromosome 2"/>
</dbReference>
<proteinExistence type="predicted"/>
<dbReference type="EMBL" id="CP001053">
    <property type="protein sequence ID" value="ACD18868.1"/>
    <property type="molecule type" value="Genomic_DNA"/>
</dbReference>
<feature type="transmembrane region" description="Helical" evidence="1">
    <location>
        <begin position="58"/>
        <end position="78"/>
    </location>
</feature>
<protein>
    <recommendedName>
        <fullName evidence="4">Adenylate cyclase</fullName>
    </recommendedName>
</protein>
<keyword evidence="1" id="KW-0812">Transmembrane</keyword>
<gene>
    <name evidence="2" type="ordered locus">Bphyt_4494</name>
</gene>
<organism evidence="2 3">
    <name type="scientific">Paraburkholderia phytofirmans (strain DSM 17436 / LMG 22146 / PsJN)</name>
    <name type="common">Burkholderia phytofirmans</name>
    <dbReference type="NCBI Taxonomy" id="398527"/>
    <lineage>
        <taxon>Bacteria</taxon>
        <taxon>Pseudomonadati</taxon>
        <taxon>Pseudomonadota</taxon>
        <taxon>Betaproteobacteria</taxon>
        <taxon>Burkholderiales</taxon>
        <taxon>Burkholderiaceae</taxon>
        <taxon>Paraburkholderia</taxon>
    </lineage>
</organism>
<dbReference type="SUPFAM" id="SSF81343">
    <property type="entry name" value="Fumarate reductase respiratory complex transmembrane subunits"/>
    <property type="match status" value="1"/>
</dbReference>